<evidence type="ECO:0000256" key="5">
    <source>
        <dbReference type="ARBA" id="ARBA00023065"/>
    </source>
</evidence>
<keyword evidence="4 8" id="KW-1133">Transmembrane helix</keyword>
<dbReference type="OrthoDB" id="9812438at2"/>
<feature type="transmembrane region" description="Helical" evidence="8">
    <location>
        <begin position="364"/>
        <end position="388"/>
    </location>
</feature>
<feature type="transmembrane region" description="Helical" evidence="8">
    <location>
        <begin position="395"/>
        <end position="412"/>
    </location>
</feature>
<keyword evidence="6 8" id="KW-0472">Membrane</keyword>
<dbReference type="Pfam" id="PF00654">
    <property type="entry name" value="Voltage_CLC"/>
    <property type="match status" value="1"/>
</dbReference>
<keyword evidence="2" id="KW-0813">Transport</keyword>
<evidence type="ECO:0000256" key="1">
    <source>
        <dbReference type="ARBA" id="ARBA00004141"/>
    </source>
</evidence>
<evidence type="ECO:0000256" key="3">
    <source>
        <dbReference type="ARBA" id="ARBA00022692"/>
    </source>
</evidence>
<feature type="transmembrane region" description="Helical" evidence="8">
    <location>
        <begin position="61"/>
        <end position="82"/>
    </location>
</feature>
<dbReference type="Gene3D" id="1.10.3080.10">
    <property type="entry name" value="Clc chloride channel"/>
    <property type="match status" value="1"/>
</dbReference>
<comment type="subcellular location">
    <subcellularLocation>
        <location evidence="1">Membrane</location>
        <topology evidence="1">Multi-pass membrane protein</topology>
    </subcellularLocation>
</comment>
<dbReference type="EMBL" id="CP035281">
    <property type="protein sequence ID" value="QAT41888.1"/>
    <property type="molecule type" value="Genomic_DNA"/>
</dbReference>
<evidence type="ECO:0000313" key="10">
    <source>
        <dbReference type="Proteomes" id="UP000287601"/>
    </source>
</evidence>
<feature type="transmembrane region" description="Helical" evidence="8">
    <location>
        <begin position="332"/>
        <end position="352"/>
    </location>
</feature>
<sequence>MYITHKTIKAIGRFKIFKYTLMAKGAAVGAITGMVIVLFRLGVDKLWGISQQIMQYAHHSAFFIVVWLFILFFISLFISFLLKAEPMISGSGIPQVKAELGGDLSLKWWKVLLCKFMGCLLALGSGLSLGREGPSVLLGSMVGKGFCRITKRIKAEERFLMTCGAGAGLTAAFNAPIAGAIFCLEEMNRSFSEKTLITAMASTITADFVASYVFGLKPIFILKVGQTVPLRYYWLFLLLGVLLGVFGALFNKCLDMFQNLYKKSFRTSLKMVLPFAFVFVLGLFYPEAIGSGSHLAEIASTGRLLIGSLCVLFIIRFLFFMICFGSGAPGGIFMPLLVFGAILGSIFGQLAGTSLGFGSTYLETFVIVGMAGAFAAIVRAPITGIILISEMTGTLSHLLALSLVSLAAYTVADILKAKPVYEQLLDRILRELSSRT</sequence>
<dbReference type="SUPFAM" id="SSF81340">
    <property type="entry name" value="Clc chloride channel"/>
    <property type="match status" value="1"/>
</dbReference>
<evidence type="ECO:0000256" key="4">
    <source>
        <dbReference type="ARBA" id="ARBA00022989"/>
    </source>
</evidence>
<feature type="transmembrane region" description="Helical" evidence="8">
    <location>
        <begin position="196"/>
        <end position="220"/>
    </location>
</feature>
<dbReference type="GO" id="GO:0005247">
    <property type="term" value="F:voltage-gated chloride channel activity"/>
    <property type="evidence" value="ECO:0007669"/>
    <property type="project" value="TreeGrafter"/>
</dbReference>
<feature type="transmembrane region" description="Helical" evidence="8">
    <location>
        <begin position="304"/>
        <end position="325"/>
    </location>
</feature>
<evidence type="ECO:0000313" key="9">
    <source>
        <dbReference type="EMBL" id="QAT41888.1"/>
    </source>
</evidence>
<dbReference type="PANTHER" id="PTHR45711">
    <property type="entry name" value="CHLORIDE CHANNEL PROTEIN"/>
    <property type="match status" value="1"/>
</dbReference>
<evidence type="ECO:0000256" key="2">
    <source>
        <dbReference type="ARBA" id="ARBA00022448"/>
    </source>
</evidence>
<dbReference type="KEGG" id="amij:EQM06_00865"/>
<gene>
    <name evidence="9" type="ORF">EQM06_00865</name>
</gene>
<dbReference type="PRINTS" id="PR00762">
    <property type="entry name" value="CLCHANNEL"/>
</dbReference>
<evidence type="ECO:0000256" key="8">
    <source>
        <dbReference type="SAM" id="Phobius"/>
    </source>
</evidence>
<accession>A0A410PSP3</accession>
<keyword evidence="10" id="KW-1185">Reference proteome</keyword>
<evidence type="ECO:0000256" key="7">
    <source>
        <dbReference type="ARBA" id="ARBA00023214"/>
    </source>
</evidence>
<dbReference type="Proteomes" id="UP000287601">
    <property type="component" value="Chromosome"/>
</dbReference>
<dbReference type="CDD" id="cd01031">
    <property type="entry name" value="EriC"/>
    <property type="match status" value="1"/>
</dbReference>
<organism evidence="9 10">
    <name type="scientific">Aminipila luticellarii</name>
    <dbReference type="NCBI Taxonomy" id="2507160"/>
    <lineage>
        <taxon>Bacteria</taxon>
        <taxon>Bacillati</taxon>
        <taxon>Bacillota</taxon>
        <taxon>Clostridia</taxon>
        <taxon>Peptostreptococcales</taxon>
        <taxon>Anaerovoracaceae</taxon>
        <taxon>Aminipila</taxon>
    </lineage>
</organism>
<dbReference type="InterPro" id="IPR001807">
    <property type="entry name" value="ClC"/>
</dbReference>
<dbReference type="GO" id="GO:0005886">
    <property type="term" value="C:plasma membrane"/>
    <property type="evidence" value="ECO:0007669"/>
    <property type="project" value="TreeGrafter"/>
</dbReference>
<feature type="transmembrane region" description="Helical" evidence="8">
    <location>
        <begin position="271"/>
        <end position="292"/>
    </location>
</feature>
<keyword evidence="3 8" id="KW-0812">Transmembrane</keyword>
<evidence type="ECO:0000256" key="6">
    <source>
        <dbReference type="ARBA" id="ARBA00023136"/>
    </source>
</evidence>
<protein>
    <submittedName>
        <fullName evidence="9">ClC family H(+)/Cl(-) exchange transporter</fullName>
    </submittedName>
</protein>
<feature type="transmembrane region" description="Helical" evidence="8">
    <location>
        <begin position="21"/>
        <end position="41"/>
    </location>
</feature>
<reference evidence="9 10" key="1">
    <citation type="submission" date="2019-01" db="EMBL/GenBank/DDBJ databases">
        <title>Draft genomes of a novel of Aminipila strains.</title>
        <authorList>
            <person name="Ma S."/>
        </authorList>
    </citation>
    <scope>NUCLEOTIDE SEQUENCE [LARGE SCALE GENOMIC DNA]</scope>
    <source>
        <strain evidence="10">JN-39</strain>
    </source>
</reference>
<feature type="transmembrane region" description="Helical" evidence="8">
    <location>
        <begin position="159"/>
        <end position="184"/>
    </location>
</feature>
<dbReference type="AlphaFoldDB" id="A0A410PSP3"/>
<proteinExistence type="predicted"/>
<keyword evidence="5" id="KW-0406">Ion transport</keyword>
<dbReference type="PANTHER" id="PTHR45711:SF6">
    <property type="entry name" value="CHLORIDE CHANNEL PROTEIN"/>
    <property type="match status" value="1"/>
</dbReference>
<dbReference type="InterPro" id="IPR014743">
    <property type="entry name" value="Cl-channel_core"/>
</dbReference>
<dbReference type="RefSeq" id="WP_128744542.1">
    <property type="nucleotide sequence ID" value="NZ_CP035281.1"/>
</dbReference>
<keyword evidence="7" id="KW-0868">Chloride</keyword>
<feature type="transmembrane region" description="Helical" evidence="8">
    <location>
        <begin position="232"/>
        <end position="250"/>
    </location>
</feature>
<name>A0A410PSP3_9FIRM</name>